<name>A0A059F3K3_9MICR</name>
<keyword evidence="5" id="KW-0547">Nucleotide-binding</keyword>
<dbReference type="InterPro" id="IPR005225">
    <property type="entry name" value="Small_GTP-bd"/>
</dbReference>
<organism evidence="10 11">
    <name type="scientific">Anncaliia algerae PRA339</name>
    <dbReference type="NCBI Taxonomy" id="1288291"/>
    <lineage>
        <taxon>Eukaryota</taxon>
        <taxon>Fungi</taxon>
        <taxon>Fungi incertae sedis</taxon>
        <taxon>Microsporidia</taxon>
        <taxon>Tubulinosematoidea</taxon>
        <taxon>Tubulinosematidae</taxon>
        <taxon>Anncaliia</taxon>
    </lineage>
</organism>
<dbReference type="STRING" id="1288291.A0A059F3K3"/>
<dbReference type="GO" id="GO:0007264">
    <property type="term" value="P:small GTPase-mediated signal transduction"/>
    <property type="evidence" value="ECO:0007669"/>
    <property type="project" value="InterPro"/>
</dbReference>
<dbReference type="PRINTS" id="PR00449">
    <property type="entry name" value="RASTRNSFRMNG"/>
</dbReference>
<dbReference type="InterPro" id="IPR003578">
    <property type="entry name" value="Small_GTPase_Rho"/>
</dbReference>
<dbReference type="GO" id="GO:0005525">
    <property type="term" value="F:GTP binding"/>
    <property type="evidence" value="ECO:0007669"/>
    <property type="project" value="UniProtKB-KW"/>
</dbReference>
<dbReference type="SUPFAM" id="SSF52540">
    <property type="entry name" value="P-loop containing nucleoside triphosphate hydrolases"/>
    <property type="match status" value="1"/>
</dbReference>
<evidence type="ECO:0000256" key="9">
    <source>
        <dbReference type="ARBA" id="ARBA00023289"/>
    </source>
</evidence>
<dbReference type="VEuPathDB" id="MicrosporidiaDB:H312_00997"/>
<dbReference type="PANTHER" id="PTHR24072">
    <property type="entry name" value="RHO FAMILY GTPASE"/>
    <property type="match status" value="1"/>
</dbReference>
<dbReference type="NCBIfam" id="TIGR00231">
    <property type="entry name" value="small_GTP"/>
    <property type="match status" value="1"/>
</dbReference>
<dbReference type="Pfam" id="PF00071">
    <property type="entry name" value="Ras"/>
    <property type="match status" value="1"/>
</dbReference>
<evidence type="ECO:0000256" key="8">
    <source>
        <dbReference type="ARBA" id="ARBA00023288"/>
    </source>
</evidence>
<evidence type="ECO:0000256" key="3">
    <source>
        <dbReference type="ARBA" id="ARBA00022475"/>
    </source>
</evidence>
<evidence type="ECO:0000256" key="6">
    <source>
        <dbReference type="ARBA" id="ARBA00023134"/>
    </source>
</evidence>
<evidence type="ECO:0000313" key="10">
    <source>
        <dbReference type="EMBL" id="KCZ81544.1"/>
    </source>
</evidence>
<dbReference type="GO" id="GO:0005886">
    <property type="term" value="C:plasma membrane"/>
    <property type="evidence" value="ECO:0007669"/>
    <property type="project" value="UniProtKB-SubCell"/>
</dbReference>
<dbReference type="SMART" id="SM00174">
    <property type="entry name" value="RHO"/>
    <property type="match status" value="1"/>
</dbReference>
<evidence type="ECO:0008006" key="12">
    <source>
        <dbReference type="Google" id="ProtNLM"/>
    </source>
</evidence>
<dbReference type="HOGENOM" id="CLU_041217_21_2_1"/>
<dbReference type="PROSITE" id="PS51421">
    <property type="entry name" value="RAS"/>
    <property type="match status" value="1"/>
</dbReference>
<dbReference type="SMART" id="SM00175">
    <property type="entry name" value="RAB"/>
    <property type="match status" value="1"/>
</dbReference>
<dbReference type="CDD" id="cd00157">
    <property type="entry name" value="Rho"/>
    <property type="match status" value="1"/>
</dbReference>
<evidence type="ECO:0000256" key="4">
    <source>
        <dbReference type="ARBA" id="ARBA00022481"/>
    </source>
</evidence>
<keyword evidence="6" id="KW-0342">GTP-binding</keyword>
<keyword evidence="8" id="KW-0449">Lipoprotein</keyword>
<keyword evidence="3" id="KW-1003">Cell membrane</keyword>
<dbReference type="Gene3D" id="3.40.50.300">
    <property type="entry name" value="P-loop containing nucleotide triphosphate hydrolases"/>
    <property type="match status" value="1"/>
</dbReference>
<dbReference type="InterPro" id="IPR001806">
    <property type="entry name" value="Small_GTPase"/>
</dbReference>
<dbReference type="PROSITE" id="PS51419">
    <property type="entry name" value="RAB"/>
    <property type="match status" value="1"/>
</dbReference>
<dbReference type="GO" id="GO:0003924">
    <property type="term" value="F:GTPase activity"/>
    <property type="evidence" value="ECO:0007669"/>
    <property type="project" value="InterPro"/>
</dbReference>
<reference evidence="10 11" key="2">
    <citation type="submission" date="2014-03" db="EMBL/GenBank/DDBJ databases">
        <title>The Genome Sequence of Anncaliia algerae insect isolate PRA339.</title>
        <authorList>
            <consortium name="The Broad Institute Genome Sequencing Platform"/>
            <consortium name="The Broad Institute Genome Sequencing Center for Infectious Disease"/>
            <person name="Cuomo C."/>
            <person name="Becnel J."/>
            <person name="Sanscrainte N."/>
            <person name="Walker B."/>
            <person name="Young S.K."/>
            <person name="Zeng Q."/>
            <person name="Gargeya S."/>
            <person name="Fitzgerald M."/>
            <person name="Haas B."/>
            <person name="Abouelleil A."/>
            <person name="Alvarado L."/>
            <person name="Arachchi H.M."/>
            <person name="Berlin A.M."/>
            <person name="Chapman S.B."/>
            <person name="Dewar J."/>
            <person name="Goldberg J."/>
            <person name="Griggs A."/>
            <person name="Gujja S."/>
            <person name="Hansen M."/>
            <person name="Howarth C."/>
            <person name="Imamovic A."/>
            <person name="Larimer J."/>
            <person name="McCowan C."/>
            <person name="Murphy C."/>
            <person name="Neiman D."/>
            <person name="Pearson M."/>
            <person name="Priest M."/>
            <person name="Roberts A."/>
            <person name="Saif S."/>
            <person name="Shea T."/>
            <person name="Sisk P."/>
            <person name="Sykes S."/>
            <person name="Wortman J."/>
            <person name="Nusbaum C."/>
            <person name="Birren B."/>
        </authorList>
    </citation>
    <scope>NUCLEOTIDE SEQUENCE [LARGE SCALE GENOMIC DNA]</scope>
    <source>
        <strain evidence="10 11">PRA339</strain>
    </source>
</reference>
<accession>A0A059F3K3</accession>
<dbReference type="FunFam" id="3.40.50.300:FF:000983">
    <property type="entry name" value="Rho family GTPase"/>
    <property type="match status" value="1"/>
</dbReference>
<dbReference type="Proteomes" id="UP000030655">
    <property type="component" value="Unassembled WGS sequence"/>
</dbReference>
<gene>
    <name evidence="10" type="ORF">H312_00997</name>
</gene>
<comment type="subcellular location">
    <subcellularLocation>
        <location evidence="1">Cell membrane</location>
        <topology evidence="1">Lipid-anchor</topology>
        <orientation evidence="1">Cytoplasmic side</orientation>
    </subcellularLocation>
</comment>
<dbReference type="OrthoDB" id="8830751at2759"/>
<dbReference type="EMBL" id="KK365140">
    <property type="protein sequence ID" value="KCZ81544.1"/>
    <property type="molecule type" value="Genomic_DNA"/>
</dbReference>
<protein>
    <recommendedName>
        <fullName evidence="12">Small GTP-binding protein domain</fullName>
    </recommendedName>
</protein>
<dbReference type="SMART" id="SM00173">
    <property type="entry name" value="RAS"/>
    <property type="match status" value="1"/>
</dbReference>
<keyword evidence="4" id="KW-0488">Methylation</keyword>
<dbReference type="PROSITE" id="PS51420">
    <property type="entry name" value="RHO"/>
    <property type="match status" value="1"/>
</dbReference>
<evidence type="ECO:0000313" key="11">
    <source>
        <dbReference type="Proteomes" id="UP000030655"/>
    </source>
</evidence>
<keyword evidence="9" id="KW-0636">Prenylation</keyword>
<proteinExistence type="inferred from homology"/>
<keyword evidence="11" id="KW-1185">Reference proteome</keyword>
<evidence type="ECO:0000256" key="2">
    <source>
        <dbReference type="ARBA" id="ARBA00010142"/>
    </source>
</evidence>
<keyword evidence="7" id="KW-0472">Membrane</keyword>
<evidence type="ECO:0000256" key="1">
    <source>
        <dbReference type="ARBA" id="ARBA00004342"/>
    </source>
</evidence>
<dbReference type="InterPro" id="IPR027417">
    <property type="entry name" value="P-loop_NTPase"/>
</dbReference>
<reference evidence="11" key="1">
    <citation type="submission" date="2013-02" db="EMBL/GenBank/DDBJ databases">
        <authorList>
            <consortium name="The Broad Institute Genome Sequencing Platform"/>
            <person name="Cuomo C."/>
            <person name="Becnel J."/>
            <person name="Sanscrainte N."/>
            <person name="Walker B."/>
            <person name="Young S.K."/>
            <person name="Zeng Q."/>
            <person name="Gargeya S."/>
            <person name="Fitzgerald M."/>
            <person name="Haas B."/>
            <person name="Abouelleil A."/>
            <person name="Alvarado L."/>
            <person name="Arachchi H.M."/>
            <person name="Berlin A.M."/>
            <person name="Chapman S.B."/>
            <person name="Dewar J."/>
            <person name="Goldberg J."/>
            <person name="Griggs A."/>
            <person name="Gujja S."/>
            <person name="Hansen M."/>
            <person name="Howarth C."/>
            <person name="Imamovic A."/>
            <person name="Larimer J."/>
            <person name="McCowan C."/>
            <person name="Murphy C."/>
            <person name="Neiman D."/>
            <person name="Pearson M."/>
            <person name="Priest M."/>
            <person name="Roberts A."/>
            <person name="Saif S."/>
            <person name="Shea T."/>
            <person name="Sisk P."/>
            <person name="Sykes S."/>
            <person name="Wortman J."/>
            <person name="Nusbaum C."/>
            <person name="Birren B."/>
        </authorList>
    </citation>
    <scope>NUCLEOTIDE SEQUENCE [LARGE SCALE GENOMIC DNA]</scope>
    <source>
        <strain evidence="11">PRA339</strain>
    </source>
</reference>
<evidence type="ECO:0000256" key="5">
    <source>
        <dbReference type="ARBA" id="ARBA00022741"/>
    </source>
</evidence>
<evidence type="ECO:0000256" key="7">
    <source>
        <dbReference type="ARBA" id="ARBA00023136"/>
    </source>
</evidence>
<dbReference type="AlphaFoldDB" id="A0A059F3K3"/>
<sequence>MAQNRKSFAGKVVLVGDGSCGKTCLLEVFKRNQFPEEYIPTVVDNFVKDVDIDENTRVSLTLWDTAGQEAYDAVRPMSYTGTDLVLLCYTIESQDTLPNITEKWLPEISNYCPNAGIFLIGLKKDIRDTIDPLVEQDKIVPTDLGKKIRNDNDLLDFYECSAKTGENVNNIFINSAKFIVQERSRTPSESRFPCCCYSDTGI</sequence>
<comment type="similarity">
    <text evidence="2">Belongs to the small GTPase superfamily. Rho family.</text>
</comment>